<evidence type="ECO:0000259" key="3">
    <source>
        <dbReference type="Pfam" id="PF20155"/>
    </source>
</evidence>
<dbReference type="Proteomes" id="UP000324974">
    <property type="component" value="Chromosome"/>
</dbReference>
<keyword evidence="1" id="KW-0175">Coiled coil</keyword>
<gene>
    <name evidence="4" type="ORF">PX52LOC_01223</name>
</gene>
<dbReference type="InterPro" id="IPR013491">
    <property type="entry name" value="Tape_meas_N"/>
</dbReference>
<dbReference type="OrthoDB" id="288387at2"/>
<evidence type="ECO:0000313" key="4">
    <source>
        <dbReference type="EMBL" id="QEL14335.1"/>
    </source>
</evidence>
<dbReference type="AlphaFoldDB" id="A0A5C1A7B0"/>
<accession>A0A5C1A7B0</accession>
<feature type="region of interest" description="Disordered" evidence="2">
    <location>
        <begin position="460"/>
        <end position="482"/>
    </location>
</feature>
<dbReference type="Pfam" id="PF20155">
    <property type="entry name" value="TMP_3"/>
    <property type="match status" value="1"/>
</dbReference>
<name>A0A5C1A7B0_9BACT</name>
<dbReference type="RefSeq" id="WP_149109232.1">
    <property type="nucleotide sequence ID" value="NZ_CP042425.1"/>
</dbReference>
<dbReference type="EMBL" id="CP042425">
    <property type="protein sequence ID" value="QEL14335.1"/>
    <property type="molecule type" value="Genomic_DNA"/>
</dbReference>
<keyword evidence="5" id="KW-1185">Reference proteome</keyword>
<protein>
    <recommendedName>
        <fullName evidence="3">Tape measure protein N-terminal domain-containing protein</fullName>
    </recommendedName>
</protein>
<evidence type="ECO:0000256" key="1">
    <source>
        <dbReference type="SAM" id="Coils"/>
    </source>
</evidence>
<evidence type="ECO:0000256" key="2">
    <source>
        <dbReference type="SAM" id="MobiDB-lite"/>
    </source>
</evidence>
<feature type="coiled-coil region" evidence="1">
    <location>
        <begin position="574"/>
        <end position="609"/>
    </location>
</feature>
<dbReference type="KEGG" id="lrs:PX52LOC_01223"/>
<organism evidence="4 5">
    <name type="scientific">Limnoglobus roseus</name>
    <dbReference type="NCBI Taxonomy" id="2598579"/>
    <lineage>
        <taxon>Bacteria</taxon>
        <taxon>Pseudomonadati</taxon>
        <taxon>Planctomycetota</taxon>
        <taxon>Planctomycetia</taxon>
        <taxon>Gemmatales</taxon>
        <taxon>Gemmataceae</taxon>
        <taxon>Limnoglobus</taxon>
    </lineage>
</organism>
<proteinExistence type="predicted"/>
<sequence>MASSNSVGTLSVAVTGNVSPLEKEFARGQKIISAFDRAASSKGSAFDKLGSGAASFGKLIASSTIGNLLSGNITGGLSSLQEMVTSTIDLAAEFQSANTSFGALLGDMAKGRGTVRDLQKLAIETPFSSRDLLENGKMLLGMGARADQLVPILSRLGDVAMGDAEKLGRLALQFGQVKSKTQFSKQEFNIFAEAGADVEKFADAFGAVGPDKMQTLFKGMEEGKVGFDVLAKGINAMTNQGGRFFQQMAMASKDFKGQFNALLEGVDNLKIGLGMAFIEGFKPGQLFEELSASVGSIDEIQAKIQPLMEKARYFFDLARGAATAFASVMFSDVKPAFQALFDGAPTWDQFKKNAVAATEATIRGLGAMMDGIRGFRYDFADMLEEMGTAAVQMAREFKAAGQLLPGSLGKAFTAAGGVLEANGNGAGLLAKQIRPGLARDYDSGEAMIGKFRTFLKELDAPKPEGQLPGARGEIDAGGGPAKKMGDEAAKFLKAALESSPTKLQEFNRMGRAAQEAARFQPALSDQIFGKLAMEFLNLGKEFENTMKVELPQAMQAGSKEAESVITHAIMGGQHESAQERLEGVMRQARDLNEKQVTELQKVVEQLKRMAFETVAP</sequence>
<evidence type="ECO:0000313" key="5">
    <source>
        <dbReference type="Proteomes" id="UP000324974"/>
    </source>
</evidence>
<reference evidence="5" key="1">
    <citation type="submission" date="2019-08" db="EMBL/GenBank/DDBJ databases">
        <title>Limnoglobus roseus gen. nov., sp. nov., a novel freshwater planctomycete with a giant genome from the family Gemmataceae.</title>
        <authorList>
            <person name="Kulichevskaya I.S."/>
            <person name="Naumoff D.G."/>
            <person name="Miroshnikov K."/>
            <person name="Ivanova A."/>
            <person name="Philippov D.A."/>
            <person name="Hakobyan A."/>
            <person name="Rijpstra I.C."/>
            <person name="Sinninghe Damste J.S."/>
            <person name="Liesack W."/>
            <person name="Dedysh S.N."/>
        </authorList>
    </citation>
    <scope>NUCLEOTIDE SEQUENCE [LARGE SCALE GENOMIC DNA]</scope>
    <source>
        <strain evidence="5">PX52</strain>
    </source>
</reference>
<feature type="domain" description="Tape measure protein N-terminal" evidence="3">
    <location>
        <begin position="86"/>
        <end position="265"/>
    </location>
</feature>
<dbReference type="NCBIfam" id="TIGR02675">
    <property type="entry name" value="tape_meas_nterm"/>
    <property type="match status" value="1"/>
</dbReference>